<reference evidence="7 8" key="1">
    <citation type="submission" date="2017-09" db="EMBL/GenBank/DDBJ databases">
        <authorList>
            <person name="Ehlers B."/>
            <person name="Leendertz F.H."/>
        </authorList>
    </citation>
    <scope>NUCLEOTIDE SEQUENCE [LARGE SCALE GENOMIC DNA]</scope>
    <source>
        <strain evidence="7 8">DSM 18289</strain>
    </source>
</reference>
<evidence type="ECO:0000313" key="7">
    <source>
        <dbReference type="EMBL" id="SNZ07728.1"/>
    </source>
</evidence>
<dbReference type="InterPro" id="IPR022764">
    <property type="entry name" value="Peptidase_S54_rhomboid_dom"/>
</dbReference>
<feature type="transmembrane region" description="Helical" evidence="5">
    <location>
        <begin position="58"/>
        <end position="77"/>
    </location>
</feature>
<keyword evidence="7" id="KW-0645">Protease</keyword>
<feature type="transmembrane region" description="Helical" evidence="5">
    <location>
        <begin position="161"/>
        <end position="181"/>
    </location>
</feature>
<comment type="subcellular location">
    <subcellularLocation>
        <location evidence="1">Membrane</location>
        <topology evidence="1">Multi-pass membrane protein</topology>
    </subcellularLocation>
</comment>
<accession>A0A285NEL9</accession>
<gene>
    <name evidence="7" type="ORF">SAMN06265368_1240</name>
</gene>
<sequence>MRWDYDVQNAMRDILLKAPVTASLTLGALTAYAYYGAGGLPTQGLHGLELISTIAQNIFHHGNFIHLSGNIAIIGLFGWNLEPQLPSKIWMIIIGSLLTIPTLFEYLFFGANFIGLSGVAYGLATYAIFNLTDFYLRIFGAIWLFFSFVAEPLLADNEIAMASHGTAILCGGFFSMFGSLFGSSKPTVKPMNVTHLNEAVAIIAQTDDDDADEAFEDLKNKQCQNMFVLLERGKVLGVTGFTPVDGSNDSAWLSWTYLDEVQQGKGLGRFLLDGLLEHLSNIGVRKLFISSSDYKEDGECIYAAAHKMYESLGAQKELIVEDYHDEGEAKIIYSLINTSQEAAPPSTLDPIKGIEFSNPIRAEESKNGFALHWAVKGEGISGLDTAIAEADKQYFSPVYVVLPADVSKFTATDLKDQGFEKVGSLTDFYEVGLDQIWWERKRSNH</sequence>
<evidence type="ECO:0000256" key="1">
    <source>
        <dbReference type="ARBA" id="ARBA00004141"/>
    </source>
</evidence>
<feature type="transmembrane region" description="Helical" evidence="5">
    <location>
        <begin position="134"/>
        <end position="155"/>
    </location>
</feature>
<evidence type="ECO:0000256" key="5">
    <source>
        <dbReference type="SAM" id="Phobius"/>
    </source>
</evidence>
<dbReference type="Gene3D" id="1.20.1540.10">
    <property type="entry name" value="Rhomboid-like"/>
    <property type="match status" value="1"/>
</dbReference>
<dbReference type="PROSITE" id="PS51186">
    <property type="entry name" value="GNAT"/>
    <property type="match status" value="1"/>
</dbReference>
<dbReference type="GO" id="GO:0006508">
    <property type="term" value="P:proteolysis"/>
    <property type="evidence" value="ECO:0007669"/>
    <property type="project" value="UniProtKB-KW"/>
</dbReference>
<name>A0A285NEL9_9HYPH</name>
<dbReference type="InterPro" id="IPR035952">
    <property type="entry name" value="Rhomboid-like_sf"/>
</dbReference>
<dbReference type="AlphaFoldDB" id="A0A285NEL9"/>
<dbReference type="Gene3D" id="3.40.630.30">
    <property type="match status" value="1"/>
</dbReference>
<keyword evidence="2 5" id="KW-0812">Transmembrane</keyword>
<feature type="transmembrane region" description="Helical" evidence="5">
    <location>
        <begin position="89"/>
        <end position="107"/>
    </location>
</feature>
<evidence type="ECO:0000256" key="3">
    <source>
        <dbReference type="ARBA" id="ARBA00022989"/>
    </source>
</evidence>
<dbReference type="Pfam" id="PF00583">
    <property type="entry name" value="Acetyltransf_1"/>
    <property type="match status" value="1"/>
</dbReference>
<dbReference type="InterPro" id="IPR000182">
    <property type="entry name" value="GNAT_dom"/>
</dbReference>
<dbReference type="EMBL" id="OBEL01000001">
    <property type="protein sequence ID" value="SNZ07728.1"/>
    <property type="molecule type" value="Genomic_DNA"/>
</dbReference>
<dbReference type="OrthoDB" id="8453373at2"/>
<dbReference type="SUPFAM" id="SSF55729">
    <property type="entry name" value="Acyl-CoA N-acyltransferases (Nat)"/>
    <property type="match status" value="1"/>
</dbReference>
<dbReference type="Pfam" id="PF01694">
    <property type="entry name" value="Rhomboid"/>
    <property type="match status" value="1"/>
</dbReference>
<proteinExistence type="predicted"/>
<feature type="transmembrane region" description="Helical" evidence="5">
    <location>
        <begin position="20"/>
        <end position="38"/>
    </location>
</feature>
<organism evidence="7 8">
    <name type="scientific">Cohaesibacter gelatinilyticus</name>
    <dbReference type="NCBI Taxonomy" id="372072"/>
    <lineage>
        <taxon>Bacteria</taxon>
        <taxon>Pseudomonadati</taxon>
        <taxon>Pseudomonadota</taxon>
        <taxon>Alphaproteobacteria</taxon>
        <taxon>Hyphomicrobiales</taxon>
        <taxon>Cohaesibacteraceae</taxon>
    </lineage>
</organism>
<dbReference type="InterPro" id="IPR016181">
    <property type="entry name" value="Acyl_CoA_acyltransferase"/>
</dbReference>
<evidence type="ECO:0000256" key="4">
    <source>
        <dbReference type="ARBA" id="ARBA00023136"/>
    </source>
</evidence>
<dbReference type="GO" id="GO:0016020">
    <property type="term" value="C:membrane"/>
    <property type="evidence" value="ECO:0007669"/>
    <property type="project" value="UniProtKB-SubCell"/>
</dbReference>
<dbReference type="Proteomes" id="UP000219439">
    <property type="component" value="Unassembled WGS sequence"/>
</dbReference>
<evidence type="ECO:0000259" key="6">
    <source>
        <dbReference type="PROSITE" id="PS51186"/>
    </source>
</evidence>
<keyword evidence="8" id="KW-1185">Reference proteome</keyword>
<keyword evidence="7" id="KW-0378">Hydrolase</keyword>
<dbReference type="GO" id="GO:0004252">
    <property type="term" value="F:serine-type endopeptidase activity"/>
    <property type="evidence" value="ECO:0007669"/>
    <property type="project" value="InterPro"/>
</dbReference>
<evidence type="ECO:0000313" key="8">
    <source>
        <dbReference type="Proteomes" id="UP000219439"/>
    </source>
</evidence>
<keyword evidence="4 5" id="KW-0472">Membrane</keyword>
<keyword evidence="3 5" id="KW-1133">Transmembrane helix</keyword>
<feature type="domain" description="N-acetyltransferase" evidence="6">
    <location>
        <begin position="186"/>
        <end position="338"/>
    </location>
</feature>
<dbReference type="CDD" id="cd04301">
    <property type="entry name" value="NAT_SF"/>
    <property type="match status" value="1"/>
</dbReference>
<dbReference type="SUPFAM" id="SSF144091">
    <property type="entry name" value="Rhomboid-like"/>
    <property type="match status" value="1"/>
</dbReference>
<dbReference type="GO" id="GO:0016747">
    <property type="term" value="F:acyltransferase activity, transferring groups other than amino-acyl groups"/>
    <property type="evidence" value="ECO:0007669"/>
    <property type="project" value="InterPro"/>
</dbReference>
<evidence type="ECO:0000256" key="2">
    <source>
        <dbReference type="ARBA" id="ARBA00022692"/>
    </source>
</evidence>
<protein>
    <submittedName>
        <fullName evidence="7">Membrane associated serine protease, rhomboid family</fullName>
    </submittedName>
</protein>